<dbReference type="Pfam" id="PF18085">
    <property type="entry name" value="Mak_N_cap"/>
    <property type="match status" value="1"/>
</dbReference>
<dbReference type="OrthoDB" id="3787729at2"/>
<gene>
    <name evidence="6" type="ORF">CEPID_00945</name>
</gene>
<evidence type="ECO:0000256" key="1">
    <source>
        <dbReference type="ARBA" id="ARBA00022679"/>
    </source>
</evidence>
<keyword evidence="1" id="KW-0808">Transferase</keyword>
<dbReference type="GO" id="GO:0005524">
    <property type="term" value="F:ATP binding"/>
    <property type="evidence" value="ECO:0007669"/>
    <property type="project" value="UniProtKB-KW"/>
</dbReference>
<proteinExistence type="predicted"/>
<evidence type="ECO:0000313" key="6">
    <source>
        <dbReference type="EMBL" id="AKK02083.1"/>
    </source>
</evidence>
<evidence type="ECO:0000256" key="4">
    <source>
        <dbReference type="ARBA" id="ARBA00022840"/>
    </source>
</evidence>
<keyword evidence="4" id="KW-0067">ATP-binding</keyword>
<dbReference type="EMBL" id="CP011541">
    <property type="protein sequence ID" value="AKK02083.1"/>
    <property type="molecule type" value="Genomic_DNA"/>
</dbReference>
<reference evidence="6 7" key="1">
    <citation type="submission" date="2015-05" db="EMBL/GenBank/DDBJ databases">
        <title>Complete genome sequence of Corynebacterium epidermidicanis DSM 45586, isolated from the skin of a dog suffering from pruritus.</title>
        <authorList>
            <person name="Ruckert C."/>
            <person name="Albersmeier A."/>
            <person name="Winkler A."/>
            <person name="Tauch A."/>
        </authorList>
    </citation>
    <scope>NUCLEOTIDE SEQUENCE [LARGE SCALE GENOMIC DNA]</scope>
    <source>
        <strain evidence="6 7">DSM 45586</strain>
    </source>
</reference>
<keyword evidence="2" id="KW-0547">Nucleotide-binding</keyword>
<sequence length="204" mass="22279">MTRIAEIHDATLEPSKQETVNAWLPDVTLTGAYRLVDTDGEVGIEGHLASDADGRLVQIPVSYRGESPGYEFATIEHSTLGTRYVSKALVDPVAVAEYVRLILSGDRHADCSDGKPTGLELLGSGHNDSVTVTDVRIEETTEERVRANGKINGVSRSFELRIPRLLRPVKGIVASRVPSARRIEGVIPGTEEKLLVAELIWRDL</sequence>
<name>A0A0G3GR81_9CORY</name>
<feature type="domain" description="Maltokinase N-terminal cap" evidence="5">
    <location>
        <begin position="26"/>
        <end position="91"/>
    </location>
</feature>
<evidence type="ECO:0000256" key="3">
    <source>
        <dbReference type="ARBA" id="ARBA00022777"/>
    </source>
</evidence>
<dbReference type="PATRIC" id="fig|1050174.4.peg.198"/>
<dbReference type="Proteomes" id="UP000035368">
    <property type="component" value="Chromosome"/>
</dbReference>
<evidence type="ECO:0000313" key="7">
    <source>
        <dbReference type="Proteomes" id="UP000035368"/>
    </source>
</evidence>
<dbReference type="InterPro" id="IPR040999">
    <property type="entry name" value="Mak_N_cap"/>
</dbReference>
<evidence type="ECO:0000256" key="2">
    <source>
        <dbReference type="ARBA" id="ARBA00022741"/>
    </source>
</evidence>
<accession>A0A0G3GR81</accession>
<dbReference type="STRING" id="1050174.CEPID_00945"/>
<protein>
    <recommendedName>
        <fullName evidence="5">Maltokinase N-terminal cap domain-containing protein</fullName>
    </recommendedName>
</protein>
<dbReference type="RefSeq" id="WP_047239369.1">
    <property type="nucleotide sequence ID" value="NZ_CP011541.1"/>
</dbReference>
<dbReference type="AlphaFoldDB" id="A0A0G3GR81"/>
<evidence type="ECO:0000259" key="5">
    <source>
        <dbReference type="Pfam" id="PF18085"/>
    </source>
</evidence>
<keyword evidence="3" id="KW-0418">Kinase</keyword>
<dbReference type="GO" id="GO:0016301">
    <property type="term" value="F:kinase activity"/>
    <property type="evidence" value="ECO:0007669"/>
    <property type="project" value="UniProtKB-KW"/>
</dbReference>
<keyword evidence="7" id="KW-1185">Reference proteome</keyword>
<dbReference type="NCBIfam" id="NF047743">
    <property type="entry name" value="CG0192_fam"/>
    <property type="match status" value="1"/>
</dbReference>
<organism evidence="6 7">
    <name type="scientific">Corynebacterium epidermidicanis</name>
    <dbReference type="NCBI Taxonomy" id="1050174"/>
    <lineage>
        <taxon>Bacteria</taxon>
        <taxon>Bacillati</taxon>
        <taxon>Actinomycetota</taxon>
        <taxon>Actinomycetes</taxon>
        <taxon>Mycobacteriales</taxon>
        <taxon>Corynebacteriaceae</taxon>
        <taxon>Corynebacterium</taxon>
    </lineage>
</organism>
<dbReference type="KEGG" id="cei:CEPID_00945"/>